<accession>A0A1Y1HQN0</accession>
<feature type="signal peptide" evidence="16">
    <location>
        <begin position="1"/>
        <end position="29"/>
    </location>
</feature>
<feature type="transmembrane region" description="Helical" evidence="15">
    <location>
        <begin position="162"/>
        <end position="180"/>
    </location>
</feature>
<dbReference type="STRING" id="105231.A0A1Y1HQN0"/>
<keyword evidence="16" id="KW-0732">Signal</keyword>
<dbReference type="Gene3D" id="1.10.287.70">
    <property type="match status" value="1"/>
</dbReference>
<dbReference type="SUPFAM" id="SSF53850">
    <property type="entry name" value="Periplasmic binding protein-like II"/>
    <property type="match status" value="1"/>
</dbReference>
<keyword evidence="8 18" id="KW-0675">Receptor</keyword>
<name>A0A1Y1HQN0_KLENI</name>
<keyword evidence="3" id="KW-1003">Cell membrane</keyword>
<evidence type="ECO:0000259" key="17">
    <source>
        <dbReference type="Pfam" id="PF00060"/>
    </source>
</evidence>
<keyword evidence="4 15" id="KW-0812">Transmembrane</keyword>
<evidence type="ECO:0000313" key="19">
    <source>
        <dbReference type="Proteomes" id="UP000054558"/>
    </source>
</evidence>
<evidence type="ECO:0000256" key="1">
    <source>
        <dbReference type="ARBA" id="ARBA00004651"/>
    </source>
</evidence>
<dbReference type="InterPro" id="IPR001508">
    <property type="entry name" value="Iono_Glu_rcpt_met"/>
</dbReference>
<reference evidence="18 19" key="1">
    <citation type="journal article" date="2014" name="Nat. Commun.">
        <title>Klebsormidium flaccidum genome reveals primary factors for plant terrestrial adaptation.</title>
        <authorList>
            <person name="Hori K."/>
            <person name="Maruyama F."/>
            <person name="Fujisawa T."/>
            <person name="Togashi T."/>
            <person name="Yamamoto N."/>
            <person name="Seo M."/>
            <person name="Sato S."/>
            <person name="Yamada T."/>
            <person name="Mori H."/>
            <person name="Tajima N."/>
            <person name="Moriyama T."/>
            <person name="Ikeuchi M."/>
            <person name="Watanabe M."/>
            <person name="Wada H."/>
            <person name="Kobayashi K."/>
            <person name="Saito M."/>
            <person name="Masuda T."/>
            <person name="Sasaki-Sekimoto Y."/>
            <person name="Mashiguchi K."/>
            <person name="Awai K."/>
            <person name="Shimojima M."/>
            <person name="Masuda S."/>
            <person name="Iwai M."/>
            <person name="Nobusawa T."/>
            <person name="Narise T."/>
            <person name="Kondo S."/>
            <person name="Saito H."/>
            <person name="Sato R."/>
            <person name="Murakawa M."/>
            <person name="Ihara Y."/>
            <person name="Oshima-Yamada Y."/>
            <person name="Ohtaka K."/>
            <person name="Satoh M."/>
            <person name="Sonobe K."/>
            <person name="Ishii M."/>
            <person name="Ohtani R."/>
            <person name="Kanamori-Sato M."/>
            <person name="Honoki R."/>
            <person name="Miyazaki D."/>
            <person name="Mochizuki H."/>
            <person name="Umetsu J."/>
            <person name="Higashi K."/>
            <person name="Shibata D."/>
            <person name="Kamiya Y."/>
            <person name="Sato N."/>
            <person name="Nakamura Y."/>
            <person name="Tabata S."/>
            <person name="Ida S."/>
            <person name="Kurokawa K."/>
            <person name="Ohta H."/>
        </authorList>
    </citation>
    <scope>NUCLEOTIDE SEQUENCE [LARGE SCALE GENOMIC DNA]</scope>
    <source>
        <strain evidence="18 19">NIES-2285</strain>
    </source>
</reference>
<feature type="disulfide bond" evidence="14">
    <location>
        <begin position="335"/>
        <end position="392"/>
    </location>
</feature>
<dbReference type="PANTHER" id="PTHR18966">
    <property type="entry name" value="IONOTROPIC GLUTAMATE RECEPTOR"/>
    <property type="match status" value="1"/>
</dbReference>
<keyword evidence="6" id="KW-0406">Ion transport</keyword>
<dbReference type="Pfam" id="PF00060">
    <property type="entry name" value="Lig_chan"/>
    <property type="match status" value="1"/>
</dbReference>
<evidence type="ECO:0000256" key="8">
    <source>
        <dbReference type="ARBA" id="ARBA00023170"/>
    </source>
</evidence>
<evidence type="ECO:0000256" key="4">
    <source>
        <dbReference type="ARBA" id="ARBA00022692"/>
    </source>
</evidence>
<protein>
    <submittedName>
        <fullName evidence="18">Glutamate receptor</fullName>
    </submittedName>
</protein>
<organism evidence="18 19">
    <name type="scientific">Klebsormidium nitens</name>
    <name type="common">Green alga</name>
    <name type="synonym">Ulothrix nitens</name>
    <dbReference type="NCBI Taxonomy" id="105231"/>
    <lineage>
        <taxon>Eukaryota</taxon>
        <taxon>Viridiplantae</taxon>
        <taxon>Streptophyta</taxon>
        <taxon>Klebsormidiophyceae</taxon>
        <taxon>Klebsormidiales</taxon>
        <taxon>Klebsormidiaceae</taxon>
        <taxon>Klebsormidium</taxon>
    </lineage>
</organism>
<feature type="chain" id="PRO_5012010825" evidence="16">
    <location>
        <begin position="30"/>
        <end position="478"/>
    </location>
</feature>
<keyword evidence="10" id="KW-1071">Ligand-gated ion channel</keyword>
<proteinExistence type="predicted"/>
<feature type="binding site" evidence="12">
    <location>
        <position position="323"/>
    </location>
    <ligand>
        <name>L-glutamate</name>
        <dbReference type="ChEBI" id="CHEBI:29985"/>
    </ligand>
</feature>
<keyword evidence="19" id="KW-1185">Reference proteome</keyword>
<comment type="subcellular location">
    <subcellularLocation>
        <location evidence="1">Cell membrane</location>
        <topology evidence="1">Multi-pass membrane protein</topology>
    </subcellularLocation>
</comment>
<evidence type="ECO:0000256" key="7">
    <source>
        <dbReference type="ARBA" id="ARBA00023136"/>
    </source>
</evidence>
<dbReference type="OrthoDB" id="5984008at2759"/>
<keyword evidence="5 15" id="KW-1133">Transmembrane helix</keyword>
<dbReference type="GO" id="GO:0005886">
    <property type="term" value="C:plasma membrane"/>
    <property type="evidence" value="ECO:0000318"/>
    <property type="project" value="GO_Central"/>
</dbReference>
<dbReference type="GO" id="GO:0038023">
    <property type="term" value="F:signaling receptor activity"/>
    <property type="evidence" value="ECO:0000318"/>
    <property type="project" value="GO_Central"/>
</dbReference>
<keyword evidence="2" id="KW-0813">Transport</keyword>
<dbReference type="OMA" id="EQTEIMY"/>
<keyword evidence="14" id="KW-1015">Disulfide bond</keyword>
<sequence length="478" mass="52889">MRDHVLETFFFRLLLVVILLHHQIAQVEARLPGGVRLSSNDKWTVCTSPWQPFVQCTIGSTDPTDFSGYGIEVFRQASLHLGWKTSDYTWQCMDWLNMTADMVAPNGTCDMTAADFTYDGASLDQGLKFAYPDAHDSFSILVYAKEETSGHWLFLQPFRWEVWVMLLVAAVLVGVSIHLVEVMSKKYTTREIHLETNTFFGEHGWFDSMWKGMGLIVNAVDPISTATLASRLVVFVWCFMILLLLTMYTGNAAAILTARRWSSSIQTRSDLMGANFGASNGGFASLARLGVFPTVSYPWRNNNDSAAFLEELRLGHVDALVLDTAFVQYMAAIDCTFHEVDVPFGSLNYAMTFNPSFPATLADNFSRAVLDMEQGGTLDRLRTAFLVPPSSCGSGASPVNEGVTFGQVYGLWIVLAGTIVVALCLAYLKSLFNKKRRIKLLRSLNRRKNLAQSPAGSVEVNMGDKVDGGVVLSINPVA</sequence>
<dbReference type="Gene3D" id="3.40.190.10">
    <property type="entry name" value="Periplasmic binding protein-like II"/>
    <property type="match status" value="1"/>
</dbReference>
<keyword evidence="11" id="KW-0407">Ion channel</keyword>
<dbReference type="PRINTS" id="PR00177">
    <property type="entry name" value="NMDARECEPTOR"/>
</dbReference>
<dbReference type="AlphaFoldDB" id="A0A1Y1HQN0"/>
<gene>
    <name evidence="18" type="ORF">KFL_000200190</name>
</gene>
<evidence type="ECO:0000256" key="12">
    <source>
        <dbReference type="PIRSR" id="PIRSR601508-1"/>
    </source>
</evidence>
<evidence type="ECO:0000256" key="15">
    <source>
        <dbReference type="SAM" id="Phobius"/>
    </source>
</evidence>
<evidence type="ECO:0000256" key="3">
    <source>
        <dbReference type="ARBA" id="ARBA00022475"/>
    </source>
</evidence>
<dbReference type="InterPro" id="IPR015683">
    <property type="entry name" value="Ionotropic_Glu_rcpt"/>
</dbReference>
<feature type="transmembrane region" description="Helical" evidence="15">
    <location>
        <begin position="409"/>
        <end position="428"/>
    </location>
</feature>
<evidence type="ECO:0000256" key="10">
    <source>
        <dbReference type="ARBA" id="ARBA00023286"/>
    </source>
</evidence>
<dbReference type="Proteomes" id="UP000054558">
    <property type="component" value="Unassembled WGS sequence"/>
</dbReference>
<evidence type="ECO:0000256" key="16">
    <source>
        <dbReference type="SAM" id="SignalP"/>
    </source>
</evidence>
<evidence type="ECO:0000256" key="13">
    <source>
        <dbReference type="PIRSR" id="PIRSR601508-2"/>
    </source>
</evidence>
<evidence type="ECO:0000256" key="11">
    <source>
        <dbReference type="ARBA" id="ARBA00023303"/>
    </source>
</evidence>
<feature type="site" description="Crucial to convey clamshell closure to channel opening" evidence="13">
    <location>
        <position position="265"/>
    </location>
</feature>
<evidence type="ECO:0000256" key="9">
    <source>
        <dbReference type="ARBA" id="ARBA00023180"/>
    </source>
</evidence>
<feature type="transmembrane region" description="Helical" evidence="15">
    <location>
        <begin position="232"/>
        <end position="256"/>
    </location>
</feature>
<evidence type="ECO:0000256" key="2">
    <source>
        <dbReference type="ARBA" id="ARBA00022448"/>
    </source>
</evidence>
<evidence type="ECO:0000256" key="14">
    <source>
        <dbReference type="PIRSR" id="PIRSR601508-3"/>
    </source>
</evidence>
<evidence type="ECO:0000256" key="6">
    <source>
        <dbReference type="ARBA" id="ARBA00023065"/>
    </source>
</evidence>
<keyword evidence="7 15" id="KW-0472">Membrane</keyword>
<feature type="domain" description="Ionotropic glutamate receptor C-terminal" evidence="17">
    <location>
        <begin position="160"/>
        <end position="417"/>
    </location>
</feature>
<keyword evidence="9" id="KW-0325">Glycoprotein</keyword>
<dbReference type="GO" id="GO:0015276">
    <property type="term" value="F:ligand-gated monoatomic ion channel activity"/>
    <property type="evidence" value="ECO:0000318"/>
    <property type="project" value="GO_Central"/>
</dbReference>
<evidence type="ECO:0000256" key="5">
    <source>
        <dbReference type="ARBA" id="ARBA00022989"/>
    </source>
</evidence>
<dbReference type="EMBL" id="DF236969">
    <property type="protein sequence ID" value="GAQ78867.1"/>
    <property type="molecule type" value="Genomic_DNA"/>
</dbReference>
<evidence type="ECO:0000313" key="18">
    <source>
        <dbReference type="EMBL" id="GAQ78867.1"/>
    </source>
</evidence>
<dbReference type="InterPro" id="IPR001320">
    <property type="entry name" value="Iontro_rcpt_C"/>
</dbReference>